<dbReference type="InterPro" id="IPR011009">
    <property type="entry name" value="Kinase-like_dom_sf"/>
</dbReference>
<dbReference type="InterPro" id="IPR000403">
    <property type="entry name" value="PI3/4_kinase_cat_dom"/>
</dbReference>
<dbReference type="FunFam" id="1.10.1070.11:FF:000002">
    <property type="entry name" value="Phosphatidylinositol 3-kinase catalytic subunit type 3"/>
    <property type="match status" value="1"/>
</dbReference>
<dbReference type="SMART" id="SM00146">
    <property type="entry name" value="PI3Kc"/>
    <property type="match status" value="1"/>
</dbReference>
<dbReference type="InterPro" id="IPR036940">
    <property type="entry name" value="PI3/4_kinase_cat_sf"/>
</dbReference>
<dbReference type="OrthoDB" id="67688at2759"/>
<dbReference type="Proteomes" id="UP000593567">
    <property type="component" value="Unassembled WGS sequence"/>
</dbReference>
<dbReference type="GO" id="GO:0016303">
    <property type="term" value="F:1-phosphatidylinositol-3-kinase activity"/>
    <property type="evidence" value="ECO:0007669"/>
    <property type="project" value="UniProtKB-UniRule"/>
</dbReference>
<dbReference type="Gene3D" id="1.10.1070.11">
    <property type="entry name" value="Phosphatidylinositol 3-/4-kinase, catalytic domain"/>
    <property type="match status" value="1"/>
</dbReference>
<dbReference type="PANTHER" id="PTHR10048:SF7">
    <property type="entry name" value="PHOSPHATIDYLINOSITOL 3-KINASE CATALYTIC SUBUNIT TYPE 3"/>
    <property type="match status" value="1"/>
</dbReference>
<dbReference type="CDD" id="cd00870">
    <property type="entry name" value="PI3Ka_III"/>
    <property type="match status" value="1"/>
</dbReference>
<dbReference type="GO" id="GO:0034271">
    <property type="term" value="C:phosphatidylinositol 3-kinase complex, class III, type I"/>
    <property type="evidence" value="ECO:0007669"/>
    <property type="project" value="TreeGrafter"/>
</dbReference>
<feature type="domain" description="C2 PI3K-type" evidence="12">
    <location>
        <begin position="17"/>
        <end position="178"/>
    </location>
</feature>
<dbReference type="GO" id="GO:0005768">
    <property type="term" value="C:endosome"/>
    <property type="evidence" value="ECO:0007669"/>
    <property type="project" value="TreeGrafter"/>
</dbReference>
<dbReference type="Pfam" id="PF00613">
    <property type="entry name" value="PI3Ka"/>
    <property type="match status" value="1"/>
</dbReference>
<dbReference type="GO" id="GO:0000045">
    <property type="term" value="P:autophagosome assembly"/>
    <property type="evidence" value="ECO:0007669"/>
    <property type="project" value="TreeGrafter"/>
</dbReference>
<name>A0A7J7K191_BUGNE</name>
<evidence type="ECO:0000259" key="10">
    <source>
        <dbReference type="PROSITE" id="PS50290"/>
    </source>
</evidence>
<organism evidence="13 14">
    <name type="scientific">Bugula neritina</name>
    <name type="common">Brown bryozoan</name>
    <name type="synonym">Sertularia neritina</name>
    <dbReference type="NCBI Taxonomy" id="10212"/>
    <lineage>
        <taxon>Eukaryota</taxon>
        <taxon>Metazoa</taxon>
        <taxon>Spiralia</taxon>
        <taxon>Lophotrochozoa</taxon>
        <taxon>Bryozoa</taxon>
        <taxon>Gymnolaemata</taxon>
        <taxon>Cheilostomatida</taxon>
        <taxon>Flustrina</taxon>
        <taxon>Buguloidea</taxon>
        <taxon>Bugulidae</taxon>
        <taxon>Bugula</taxon>
    </lineage>
</organism>
<dbReference type="SUPFAM" id="SSF49562">
    <property type="entry name" value="C2 domain (Calcium/lipid-binding domain, CaLB)"/>
    <property type="match status" value="1"/>
</dbReference>
<comment type="similarity">
    <text evidence="8 9">Belongs to the PI3/PI4-kinase family.</text>
</comment>
<feature type="domain" description="PIK helical" evidence="11">
    <location>
        <begin position="271"/>
        <end position="513"/>
    </location>
</feature>
<dbReference type="PROSITE" id="PS00916">
    <property type="entry name" value="PI3_4_KINASE_2"/>
    <property type="match status" value="1"/>
</dbReference>
<dbReference type="Pfam" id="PF00454">
    <property type="entry name" value="PI3_PI4_kinase"/>
    <property type="match status" value="1"/>
</dbReference>
<evidence type="ECO:0000256" key="4">
    <source>
        <dbReference type="ARBA" id="ARBA00022741"/>
    </source>
</evidence>
<dbReference type="InterPro" id="IPR057756">
    <property type="entry name" value="PI3-kinase_type3/VPS34_cat"/>
</dbReference>
<evidence type="ECO:0000256" key="3">
    <source>
        <dbReference type="ARBA" id="ARBA00022679"/>
    </source>
</evidence>
<evidence type="ECO:0000313" key="14">
    <source>
        <dbReference type="Proteomes" id="UP000593567"/>
    </source>
</evidence>
<evidence type="ECO:0000313" key="13">
    <source>
        <dbReference type="EMBL" id="KAF6032399.1"/>
    </source>
</evidence>
<dbReference type="Gene3D" id="1.25.40.70">
    <property type="entry name" value="Phosphatidylinositol 3-kinase, accessory domain (PIK)"/>
    <property type="match status" value="1"/>
</dbReference>
<dbReference type="PROSITE" id="PS50290">
    <property type="entry name" value="PI3_4_KINASE_3"/>
    <property type="match status" value="1"/>
</dbReference>
<dbReference type="PROSITE" id="PS00915">
    <property type="entry name" value="PI3_4_KINASE_1"/>
    <property type="match status" value="1"/>
</dbReference>
<evidence type="ECO:0000256" key="6">
    <source>
        <dbReference type="ARBA" id="ARBA00022840"/>
    </source>
</evidence>
<dbReference type="EC" id="2.7.1.137" evidence="1 8"/>
<dbReference type="GO" id="GO:0006897">
    <property type="term" value="P:endocytosis"/>
    <property type="evidence" value="ECO:0007669"/>
    <property type="project" value="TreeGrafter"/>
</dbReference>
<dbReference type="Gene3D" id="2.60.40.150">
    <property type="entry name" value="C2 domain"/>
    <property type="match status" value="1"/>
</dbReference>
<dbReference type="GO" id="GO:0005524">
    <property type="term" value="F:ATP binding"/>
    <property type="evidence" value="ECO:0007669"/>
    <property type="project" value="UniProtKB-UniRule"/>
</dbReference>
<dbReference type="CDD" id="cd00896">
    <property type="entry name" value="PI3Kc_III"/>
    <property type="match status" value="1"/>
</dbReference>
<dbReference type="GO" id="GO:0048015">
    <property type="term" value="P:phosphatidylinositol-mediated signaling"/>
    <property type="evidence" value="ECO:0007669"/>
    <property type="project" value="TreeGrafter"/>
</dbReference>
<evidence type="ECO:0000256" key="7">
    <source>
        <dbReference type="ARBA" id="ARBA00023985"/>
    </source>
</evidence>
<evidence type="ECO:0000256" key="1">
    <source>
        <dbReference type="ARBA" id="ARBA00012073"/>
    </source>
</evidence>
<dbReference type="GO" id="GO:0005777">
    <property type="term" value="C:peroxisome"/>
    <property type="evidence" value="ECO:0007669"/>
    <property type="project" value="TreeGrafter"/>
</dbReference>
<dbReference type="InterPro" id="IPR042236">
    <property type="entry name" value="PI3K_accessory_sf"/>
</dbReference>
<dbReference type="SMART" id="SM00145">
    <property type="entry name" value="PI3Ka"/>
    <property type="match status" value="1"/>
</dbReference>
<dbReference type="InterPro" id="IPR015433">
    <property type="entry name" value="PI3/4_kinase"/>
</dbReference>
<keyword evidence="4 8" id="KW-0547">Nucleotide-binding</keyword>
<keyword evidence="5 8" id="KW-0418">Kinase</keyword>
<reference evidence="13" key="1">
    <citation type="submission" date="2020-06" db="EMBL/GenBank/DDBJ databases">
        <title>Draft genome of Bugula neritina, a colonial animal packing powerful symbionts and potential medicines.</title>
        <authorList>
            <person name="Rayko M."/>
        </authorList>
    </citation>
    <scope>NUCLEOTIDE SEQUENCE [LARGE SCALE GENOMIC DNA]</scope>
    <source>
        <strain evidence="13">Kwan_BN1</strain>
    </source>
</reference>
<dbReference type="FunFam" id="3.30.1010.10:FF:000002">
    <property type="entry name" value="Phosphatidylinositol 3-kinase catalytic subunit type 3"/>
    <property type="match status" value="1"/>
</dbReference>
<dbReference type="SMART" id="SM00142">
    <property type="entry name" value="PI3K_C2"/>
    <property type="match status" value="1"/>
</dbReference>
<keyword evidence="6 8" id="KW-0067">ATP-binding</keyword>
<proteinExistence type="inferred from homology"/>
<sequence>MAAQAFERYCYIYSCDLQEKLQIKIGSLEGHTYFKEDHLLWKDNDHSLVSSDLTVACHVVTGEQELTLPVQTAYKNFTNRINWQEWLTLPISYSHLPRDAELIFSLYGLNKNGERILCGQTSTPLFDKFRVFQRGMVDLKVLSTINDEDTNDSLADTAVVKLLSDLTKKHKDGRIEKVDWLDRLTFREIEQIHERHKRISKQMYLMVEFPEVSYKDTAFDIVYFEVGGDEVYPVHSKPPPAMFFDSTLSMPNLVEVKHHALARALRSGTSDRDLKPDPIIRDKLNVILSSPPTTVLSSEAQDLLWKYRYFLSSQKMALTKFLKCVSWDNEQESKEAVELMHKWEPINIEDSLELLSPTFQEPIVRQYAVGRLMQAEDEELMLYLLQLVQAVRYENIDHVRSALDEPAVTAGITQNILDDALVDDTEANAVDDVTASEIPEYEDPADIHADLESSIVKDIPQPGEMDIVSFLIHRASNNFTLANYLYWYLEVETEKSPSQTDKSNEIFCIMFQRFTHSLRKFNPNYYTKIIAQKSFMSKLLQLIRTVATARVDRKKKIEKLQLLLKDAEHFGKDFSFTCLEPFPFPLDPSKLIKAIVPETAYLFKSALCPARLPLVTTSEEQYTIMFKHGDDLRQDQLVVQMVHLMDKLLRKENLDLKLRSYKVLAMNSSYGFMEFVASQAIAEIQETDGSILNYLKKHAPADNAQGISEQALDNYIRSCAGYCVITYLLGVGDRHLDNVMLTSTGHLFHIDFGYILGRDPKPMPPPMKLTREMVDAMGGPGSDNYKIFTDLCVNAFFHLRRSANLILNLFSLMIDANIPDIVLEPDKTVKKVQDKFLLTLSDEEAAKEMQGLLEASVNALMPAIAETMHRFAQYMRK</sequence>
<accession>A0A7J7K191</accession>
<keyword evidence="14" id="KW-1185">Reference proteome</keyword>
<dbReference type="Pfam" id="PF00792">
    <property type="entry name" value="PI3K_C2"/>
    <property type="match status" value="1"/>
</dbReference>
<dbReference type="SUPFAM" id="SSF56112">
    <property type="entry name" value="Protein kinase-like (PK-like)"/>
    <property type="match status" value="1"/>
</dbReference>
<dbReference type="PROSITE" id="PS51545">
    <property type="entry name" value="PIK_HELICAL"/>
    <property type="match status" value="1"/>
</dbReference>
<comment type="caution">
    <text evidence="13">The sequence shown here is derived from an EMBL/GenBank/DDBJ whole genome shotgun (WGS) entry which is preliminary data.</text>
</comment>
<dbReference type="GO" id="GO:0000407">
    <property type="term" value="C:phagophore assembly site"/>
    <property type="evidence" value="ECO:0007669"/>
    <property type="project" value="TreeGrafter"/>
</dbReference>
<gene>
    <name evidence="13" type="ORF">EB796_009295</name>
</gene>
<evidence type="ECO:0000259" key="11">
    <source>
        <dbReference type="PROSITE" id="PS51545"/>
    </source>
</evidence>
<evidence type="ECO:0000256" key="9">
    <source>
        <dbReference type="PROSITE-ProRule" id="PRU00880"/>
    </source>
</evidence>
<dbReference type="InterPro" id="IPR016024">
    <property type="entry name" value="ARM-type_fold"/>
</dbReference>
<dbReference type="AlphaFoldDB" id="A0A7J7K191"/>
<dbReference type="InterPro" id="IPR008290">
    <property type="entry name" value="PI3K_Vps34"/>
</dbReference>
<dbReference type="InterPro" id="IPR002420">
    <property type="entry name" value="PI3K-type_C2_dom"/>
</dbReference>
<comment type="catalytic activity">
    <reaction evidence="7">
        <text>a 1,2-diacyl-sn-glycero-3-phospho-(1D-myo-inositol) + ATP = a 1,2-diacyl-sn-glycero-3-phospho-(1D-myo-inositol-3-phosphate) + ADP + H(+)</text>
        <dbReference type="Rhea" id="RHEA:12709"/>
        <dbReference type="ChEBI" id="CHEBI:15378"/>
        <dbReference type="ChEBI" id="CHEBI:30616"/>
        <dbReference type="ChEBI" id="CHEBI:57880"/>
        <dbReference type="ChEBI" id="CHEBI:58088"/>
        <dbReference type="ChEBI" id="CHEBI:456216"/>
        <dbReference type="EC" id="2.7.1.137"/>
    </reaction>
    <physiologicalReaction direction="left-to-right" evidence="7">
        <dbReference type="Rhea" id="RHEA:12710"/>
    </physiologicalReaction>
</comment>
<protein>
    <recommendedName>
        <fullName evidence="2 8">Phosphatidylinositol 3-kinase catalytic subunit type 3</fullName>
        <ecNumber evidence="1 8">2.7.1.137</ecNumber>
    </recommendedName>
</protein>
<evidence type="ECO:0000256" key="5">
    <source>
        <dbReference type="ARBA" id="ARBA00022777"/>
    </source>
</evidence>
<dbReference type="InterPro" id="IPR018936">
    <property type="entry name" value="PI3/4_kinase_CS"/>
</dbReference>
<dbReference type="PIRSF" id="PIRSF000587">
    <property type="entry name" value="PI3K_Vps34"/>
    <property type="match status" value="1"/>
</dbReference>
<evidence type="ECO:0000256" key="8">
    <source>
        <dbReference type="PIRNR" id="PIRNR000587"/>
    </source>
</evidence>
<evidence type="ECO:0000259" key="12">
    <source>
        <dbReference type="PROSITE" id="PS51547"/>
    </source>
</evidence>
<dbReference type="SUPFAM" id="SSF48371">
    <property type="entry name" value="ARM repeat"/>
    <property type="match status" value="1"/>
</dbReference>
<dbReference type="PANTHER" id="PTHR10048">
    <property type="entry name" value="PHOSPHATIDYLINOSITOL KINASE"/>
    <property type="match status" value="1"/>
</dbReference>
<dbReference type="PROSITE" id="PS51547">
    <property type="entry name" value="C2_PI3K"/>
    <property type="match status" value="1"/>
</dbReference>
<dbReference type="InterPro" id="IPR035892">
    <property type="entry name" value="C2_domain_sf"/>
</dbReference>
<feature type="domain" description="PI3K/PI4K catalytic" evidence="10">
    <location>
        <begin position="596"/>
        <end position="861"/>
    </location>
</feature>
<evidence type="ECO:0000256" key="2">
    <source>
        <dbReference type="ARBA" id="ARBA00019787"/>
    </source>
</evidence>
<dbReference type="Gene3D" id="3.30.1010.10">
    <property type="entry name" value="Phosphatidylinositol 3-kinase Catalytic Subunit, Chain A, domain 4"/>
    <property type="match status" value="1"/>
</dbReference>
<dbReference type="GO" id="GO:0034272">
    <property type="term" value="C:phosphatidylinositol 3-kinase complex, class III, type II"/>
    <property type="evidence" value="ECO:0007669"/>
    <property type="project" value="TreeGrafter"/>
</dbReference>
<dbReference type="EMBL" id="VXIV02001509">
    <property type="protein sequence ID" value="KAF6032399.1"/>
    <property type="molecule type" value="Genomic_DNA"/>
</dbReference>
<dbReference type="InterPro" id="IPR001263">
    <property type="entry name" value="PI3K_accessory_dom"/>
</dbReference>
<keyword evidence="3 8" id="KW-0808">Transferase</keyword>